<name>A0A2V4MSY6_9RHOB</name>
<dbReference type="OrthoDB" id="8091188at2"/>
<dbReference type="InterPro" id="IPR010093">
    <property type="entry name" value="SinI_DNA-bd"/>
</dbReference>
<keyword evidence="3" id="KW-1185">Reference proteome</keyword>
<dbReference type="GO" id="GO:0003677">
    <property type="term" value="F:DNA binding"/>
    <property type="evidence" value="ECO:0007669"/>
    <property type="project" value="InterPro"/>
</dbReference>
<gene>
    <name evidence="2" type="ORF">DI396_04035</name>
</gene>
<organism evidence="2 3">
    <name type="scientific">Litorivita pollutaquae</name>
    <dbReference type="NCBI Taxonomy" id="2200892"/>
    <lineage>
        <taxon>Bacteria</taxon>
        <taxon>Pseudomonadati</taxon>
        <taxon>Pseudomonadota</taxon>
        <taxon>Alphaproteobacteria</taxon>
        <taxon>Rhodobacterales</taxon>
        <taxon>Paracoccaceae</taxon>
        <taxon>Litorivita</taxon>
    </lineage>
</organism>
<evidence type="ECO:0000313" key="3">
    <source>
        <dbReference type="Proteomes" id="UP000248012"/>
    </source>
</evidence>
<dbReference type="InterPro" id="IPR036388">
    <property type="entry name" value="WH-like_DNA-bd_sf"/>
</dbReference>
<dbReference type="Gene3D" id="1.10.10.10">
    <property type="entry name" value="Winged helix-like DNA-binding domain superfamily/Winged helix DNA-binding domain"/>
    <property type="match status" value="1"/>
</dbReference>
<dbReference type="EMBL" id="QFVT01000003">
    <property type="protein sequence ID" value="PYC48619.1"/>
    <property type="molecule type" value="Genomic_DNA"/>
</dbReference>
<dbReference type="AlphaFoldDB" id="A0A2V4MSY6"/>
<protein>
    <submittedName>
        <fullName evidence="2">Helix-turn-helix domain-containing protein</fullName>
    </submittedName>
</protein>
<dbReference type="Pfam" id="PF12728">
    <property type="entry name" value="HTH_17"/>
    <property type="match status" value="1"/>
</dbReference>
<evidence type="ECO:0000259" key="1">
    <source>
        <dbReference type="Pfam" id="PF12728"/>
    </source>
</evidence>
<comment type="caution">
    <text evidence="2">The sequence shown here is derived from an EMBL/GenBank/DDBJ whole genome shotgun (WGS) entry which is preliminary data.</text>
</comment>
<accession>A0A2V4MSY6</accession>
<evidence type="ECO:0000313" key="2">
    <source>
        <dbReference type="EMBL" id="PYC48619.1"/>
    </source>
</evidence>
<dbReference type="InterPro" id="IPR009061">
    <property type="entry name" value="DNA-bd_dom_put_sf"/>
</dbReference>
<feature type="domain" description="Helix-turn-helix" evidence="1">
    <location>
        <begin position="1"/>
        <end position="53"/>
    </location>
</feature>
<dbReference type="SUPFAM" id="SSF46955">
    <property type="entry name" value="Putative DNA-binding domain"/>
    <property type="match status" value="1"/>
</dbReference>
<dbReference type="NCBIfam" id="TIGR01764">
    <property type="entry name" value="excise"/>
    <property type="match status" value="1"/>
</dbReference>
<dbReference type="Proteomes" id="UP000248012">
    <property type="component" value="Unassembled WGS sequence"/>
</dbReference>
<sequence>MTARELRELVGVSHMTINRWLKDGKLGMPQPVRIRGQRYFPVTEIQTWLEGQRG</sequence>
<dbReference type="InterPro" id="IPR041657">
    <property type="entry name" value="HTH_17"/>
</dbReference>
<reference evidence="2 3" key="1">
    <citation type="submission" date="2018-05" db="EMBL/GenBank/DDBJ databases">
        <title>Oceanovita maritima gen. nov., sp. nov., a marine bacterium in the family Rhodobacteraceae isolated from surface seawater of Lundu port Xiamen, China.</title>
        <authorList>
            <person name="Hetharua B.H."/>
            <person name="Min D."/>
            <person name="Liao H."/>
            <person name="Tian Y."/>
        </authorList>
    </citation>
    <scope>NUCLEOTIDE SEQUENCE [LARGE SCALE GENOMIC DNA]</scope>
    <source>
        <strain evidence="2 3">FSX-11</strain>
    </source>
</reference>
<proteinExistence type="predicted"/>